<accession>Q6ZP96</accession>
<feature type="compositionally biased region" description="Basic and acidic residues" evidence="1">
    <location>
        <begin position="39"/>
        <end position="50"/>
    </location>
</feature>
<evidence type="ECO:0000313" key="2">
    <source>
        <dbReference type="EMBL" id="BAC85223.1"/>
    </source>
</evidence>
<evidence type="ECO:0000256" key="1">
    <source>
        <dbReference type="SAM" id="MobiDB-lite"/>
    </source>
</evidence>
<dbReference type="EMBL" id="AK129701">
    <property type="protein sequence ID" value="BAC85223.1"/>
    <property type="molecule type" value="mRNA"/>
</dbReference>
<feature type="region of interest" description="Disordered" evidence="1">
    <location>
        <begin position="39"/>
        <end position="65"/>
    </location>
</feature>
<protein>
    <submittedName>
        <fullName evidence="2">cDNA FLJ26190 fis, clone ADG05106</fullName>
    </submittedName>
</protein>
<proteinExistence type="evidence at transcript level"/>
<organism evidence="2">
    <name type="scientific">Homo sapiens</name>
    <name type="common">Human</name>
    <dbReference type="NCBI Taxonomy" id="9606"/>
    <lineage>
        <taxon>Eukaryota</taxon>
        <taxon>Metazoa</taxon>
        <taxon>Chordata</taxon>
        <taxon>Craniata</taxon>
        <taxon>Vertebrata</taxon>
        <taxon>Euteleostomi</taxon>
        <taxon>Mammalia</taxon>
        <taxon>Eutheria</taxon>
        <taxon>Euarchontoglires</taxon>
        <taxon>Primates</taxon>
        <taxon>Haplorrhini</taxon>
        <taxon>Catarrhini</taxon>
        <taxon>Hominidae</taxon>
        <taxon>Homo</taxon>
    </lineage>
</organism>
<sequence>MFVKTDHDSCGVKYYRETSRRDGLPGTVWQGPAMLSCRGHKDQKERREGAGLRNSMGRGPKTGLSLAVSEEPSDREVTEGLVCLLLLSEWMETSEGFEKRTKQAGCKVTWSLWFVLRITAVGSVVSSGGSSSVSWIDKHRFAASATAVSLVLCLHNWPLCFFVVQGNAASGSPFIVSSVAWN</sequence>
<reference evidence="2" key="1">
    <citation type="submission" date="2003-07" db="EMBL/GenBank/DDBJ databases">
        <title>NEDO human cDNA sequencing project.</title>
        <authorList>
            <person name="Kawakami B."/>
            <person name="Sugiyama A."/>
            <person name="Takemoto M."/>
            <person name="Suzuki Y."/>
            <person name="Hata H."/>
            <person name="Nakagawa K."/>
            <person name="Mizuno S."/>
            <person name="Morinaga M."/>
            <person name="Kawamura M."/>
            <person name="Sugiyama T."/>
            <person name="Irie R."/>
            <person name="Otsuki T."/>
            <person name="Sato H."/>
            <person name="Nishikawa T."/>
            <person name="Nagai K."/>
            <person name="Isogai T."/>
            <person name="Sugano S."/>
        </authorList>
    </citation>
    <scope>NUCLEOTIDE SEQUENCE</scope>
    <source>
        <tissue evidence="2">Adrenal gland</tissue>
    </source>
</reference>
<dbReference type="AlphaFoldDB" id="Q6ZP96"/>
<name>Q6ZP96_HUMAN</name>